<gene>
    <name evidence="1" type="ORF">EYZ11_006313</name>
</gene>
<comment type="caution">
    <text evidence="1">The sequence shown here is derived from an EMBL/GenBank/DDBJ whole genome shotgun (WGS) entry which is preliminary data.</text>
</comment>
<dbReference type="EMBL" id="SOSA01000220">
    <property type="protein sequence ID" value="THC94214.1"/>
    <property type="molecule type" value="Genomic_DNA"/>
</dbReference>
<reference evidence="1 2" key="1">
    <citation type="submission" date="2019-03" db="EMBL/GenBank/DDBJ databases">
        <title>The genome sequence of a newly discovered highly antifungal drug resistant Aspergillus species, Aspergillus tanneri NIH 1004.</title>
        <authorList>
            <person name="Mounaud S."/>
            <person name="Singh I."/>
            <person name="Joardar V."/>
            <person name="Pakala S."/>
            <person name="Pakala S."/>
            <person name="Venepally P."/>
            <person name="Hoover J."/>
            <person name="Nierman W."/>
            <person name="Chung J."/>
            <person name="Losada L."/>
        </authorList>
    </citation>
    <scope>NUCLEOTIDE SEQUENCE [LARGE SCALE GENOMIC DNA]</scope>
    <source>
        <strain evidence="1 2">NIH1004</strain>
    </source>
</reference>
<accession>A0A4V3UP92</accession>
<evidence type="ECO:0000313" key="2">
    <source>
        <dbReference type="Proteomes" id="UP000308092"/>
    </source>
</evidence>
<dbReference type="VEuPathDB" id="FungiDB:EYZ11_006313"/>
<evidence type="ECO:0000313" key="1">
    <source>
        <dbReference type="EMBL" id="THC94214.1"/>
    </source>
</evidence>
<dbReference type="Proteomes" id="UP000308092">
    <property type="component" value="Unassembled WGS sequence"/>
</dbReference>
<sequence>MQLTYPNILLKWDNYHKSHTLGDYSLCGEDSPGWLTSFSKAKSDAAEVVSE</sequence>
<organism evidence="1 2">
    <name type="scientific">Aspergillus tanneri</name>
    <dbReference type="NCBI Taxonomy" id="1220188"/>
    <lineage>
        <taxon>Eukaryota</taxon>
        <taxon>Fungi</taxon>
        <taxon>Dikarya</taxon>
        <taxon>Ascomycota</taxon>
        <taxon>Pezizomycotina</taxon>
        <taxon>Eurotiomycetes</taxon>
        <taxon>Eurotiomycetidae</taxon>
        <taxon>Eurotiales</taxon>
        <taxon>Aspergillaceae</taxon>
        <taxon>Aspergillus</taxon>
        <taxon>Aspergillus subgen. Circumdati</taxon>
    </lineage>
</organism>
<protein>
    <submittedName>
        <fullName evidence="1">Uncharacterized protein</fullName>
    </submittedName>
</protein>
<proteinExistence type="predicted"/>
<name>A0A4V3UP92_9EURO</name>
<keyword evidence="2" id="KW-1185">Reference proteome</keyword>
<dbReference type="AlphaFoldDB" id="A0A4V3UP92"/>